<dbReference type="SUPFAM" id="SSF51197">
    <property type="entry name" value="Clavaminate synthase-like"/>
    <property type="match status" value="1"/>
</dbReference>
<accession>A0A9N9Q2U6</accession>
<dbReference type="OrthoDB" id="6614653at2759"/>
<dbReference type="GO" id="GO:0005634">
    <property type="term" value="C:nucleus"/>
    <property type="evidence" value="ECO:0007669"/>
    <property type="project" value="TreeGrafter"/>
</dbReference>
<feature type="binding site" evidence="5">
    <location>
        <position position="364"/>
    </location>
    <ligand>
        <name>Fe cation</name>
        <dbReference type="ChEBI" id="CHEBI:24875"/>
        <note>catalytic</note>
    </ligand>
</feature>
<dbReference type="AlphaFoldDB" id="A0A9N9Q2U6"/>
<protein>
    <recommendedName>
        <fullName evidence="7">Fe2OG dioxygenase domain-containing protein</fullName>
    </recommendedName>
</protein>
<keyword evidence="4 5" id="KW-0408">Iron</keyword>
<evidence type="ECO:0000256" key="5">
    <source>
        <dbReference type="PIRSR" id="PIRSR604574-2"/>
    </source>
</evidence>
<dbReference type="InterPro" id="IPR004574">
    <property type="entry name" value="Alkb"/>
</dbReference>
<gene>
    <name evidence="8" type="ORF">HYALB_00007586</name>
</gene>
<organism evidence="8 9">
    <name type="scientific">Hymenoscyphus albidus</name>
    <dbReference type="NCBI Taxonomy" id="595503"/>
    <lineage>
        <taxon>Eukaryota</taxon>
        <taxon>Fungi</taxon>
        <taxon>Dikarya</taxon>
        <taxon>Ascomycota</taxon>
        <taxon>Pezizomycotina</taxon>
        <taxon>Leotiomycetes</taxon>
        <taxon>Helotiales</taxon>
        <taxon>Helotiaceae</taxon>
        <taxon>Hymenoscyphus</taxon>
    </lineage>
</organism>
<reference evidence="8" key="1">
    <citation type="submission" date="2021-07" db="EMBL/GenBank/DDBJ databases">
        <authorList>
            <person name="Durling M."/>
        </authorList>
    </citation>
    <scope>NUCLEOTIDE SEQUENCE</scope>
</reference>
<evidence type="ECO:0000259" key="7">
    <source>
        <dbReference type="PROSITE" id="PS51471"/>
    </source>
</evidence>
<evidence type="ECO:0000256" key="6">
    <source>
        <dbReference type="SAM" id="MobiDB-lite"/>
    </source>
</evidence>
<dbReference type="InterPro" id="IPR005123">
    <property type="entry name" value="Oxoglu/Fe-dep_dioxygenase_dom"/>
</dbReference>
<dbReference type="EMBL" id="CAJVRM010000063">
    <property type="protein sequence ID" value="CAG8973109.1"/>
    <property type="molecule type" value="Genomic_DNA"/>
</dbReference>
<dbReference type="PANTHER" id="PTHR16557:SF2">
    <property type="entry name" value="NUCLEIC ACID DIOXYGENASE ALKBH1"/>
    <property type="match status" value="1"/>
</dbReference>
<evidence type="ECO:0000313" key="9">
    <source>
        <dbReference type="Proteomes" id="UP000701801"/>
    </source>
</evidence>
<feature type="binding site" evidence="5">
    <location>
        <position position="306"/>
    </location>
    <ligand>
        <name>Fe cation</name>
        <dbReference type="ChEBI" id="CHEBI:24875"/>
        <note>catalytic</note>
    </ligand>
</feature>
<keyword evidence="2" id="KW-0223">Dioxygenase</keyword>
<comment type="caution">
    <text evidence="8">The sequence shown here is derived from an EMBL/GenBank/DDBJ whole genome shotgun (WGS) entry which is preliminary data.</text>
</comment>
<feature type="binding site" evidence="5">
    <location>
        <position position="308"/>
    </location>
    <ligand>
        <name>Fe cation</name>
        <dbReference type="ChEBI" id="CHEBI:24875"/>
        <note>catalytic</note>
    </ligand>
</feature>
<evidence type="ECO:0000313" key="8">
    <source>
        <dbReference type="EMBL" id="CAG8973109.1"/>
    </source>
</evidence>
<dbReference type="GO" id="GO:0046872">
    <property type="term" value="F:metal ion binding"/>
    <property type="evidence" value="ECO:0007669"/>
    <property type="project" value="UniProtKB-KW"/>
</dbReference>
<dbReference type="InterPro" id="IPR037151">
    <property type="entry name" value="AlkB-like_sf"/>
</dbReference>
<evidence type="ECO:0000256" key="1">
    <source>
        <dbReference type="ARBA" id="ARBA00022723"/>
    </source>
</evidence>
<dbReference type="GO" id="GO:0051213">
    <property type="term" value="F:dioxygenase activity"/>
    <property type="evidence" value="ECO:0007669"/>
    <property type="project" value="UniProtKB-KW"/>
</dbReference>
<dbReference type="InterPro" id="IPR027450">
    <property type="entry name" value="AlkB-like"/>
</dbReference>
<dbReference type="Gene3D" id="2.60.120.590">
    <property type="entry name" value="Alpha-ketoglutarate-dependent dioxygenase AlkB-like"/>
    <property type="match status" value="1"/>
</dbReference>
<feature type="compositionally biased region" description="Polar residues" evidence="6">
    <location>
        <begin position="1"/>
        <end position="12"/>
    </location>
</feature>
<dbReference type="GO" id="GO:0005737">
    <property type="term" value="C:cytoplasm"/>
    <property type="evidence" value="ECO:0007669"/>
    <property type="project" value="TreeGrafter"/>
</dbReference>
<evidence type="ECO:0000256" key="4">
    <source>
        <dbReference type="ARBA" id="ARBA00023004"/>
    </source>
</evidence>
<evidence type="ECO:0000256" key="3">
    <source>
        <dbReference type="ARBA" id="ARBA00023002"/>
    </source>
</evidence>
<keyword evidence="3" id="KW-0560">Oxidoreductase</keyword>
<name>A0A9N9Q2U6_9HELO</name>
<dbReference type="PANTHER" id="PTHR16557">
    <property type="entry name" value="ALKYLATED DNA REPAIR PROTEIN ALKB-RELATED"/>
    <property type="match status" value="1"/>
</dbReference>
<dbReference type="PROSITE" id="PS51471">
    <property type="entry name" value="FE2OG_OXY"/>
    <property type="match status" value="1"/>
</dbReference>
<dbReference type="Pfam" id="PF13532">
    <property type="entry name" value="2OG-FeII_Oxy_2"/>
    <property type="match status" value="1"/>
</dbReference>
<keyword evidence="9" id="KW-1185">Reference proteome</keyword>
<evidence type="ECO:0000256" key="2">
    <source>
        <dbReference type="ARBA" id="ARBA00022964"/>
    </source>
</evidence>
<feature type="region of interest" description="Disordered" evidence="6">
    <location>
        <begin position="1"/>
        <end position="21"/>
    </location>
</feature>
<sequence length="422" mass="47289">MASASPTVTKSSPKGKETLDAYQQAPKKLKDLWKSWTKAKAPFEVPEPSSTKPVSSSTADDALHAEFARFVLEHLSVLFAGDFEALGKFSDEFTSSKSASAFSLENVKLSDESNRKPFTEAEFKEFSNQLIEPLVKSFNLRGVKFDHFTNISKDGAFADSNALTSFSGLVVLPKLFPPIVQQTLLDQLLHYELSNSENQTNFHLHYNLSYPENGASFFSTKPESSSFSPKNLDEHKPMLNRTALEKNLHWVTLGGQYDWTNKVYPEGKPPEFSKTIARLIGHIFTDMVPEAAIINVYSARDKLSVHRDVSEEADRGLVSISLGCACIFIIGLEDKVTRELHQKTLKLESGDVVYMAGESRYAWHGVPKIIPDTTPDYLAYWPGKLYPGWHGWMSKKRINLNIRQMYEQSSTDIDDGVSKSVS</sequence>
<keyword evidence="1 5" id="KW-0479">Metal-binding</keyword>
<feature type="domain" description="Fe2OG dioxygenase" evidence="7">
    <location>
        <begin position="288"/>
        <end position="406"/>
    </location>
</feature>
<comment type="cofactor">
    <cofactor evidence="5">
        <name>Fe(2+)</name>
        <dbReference type="ChEBI" id="CHEBI:29033"/>
    </cofactor>
    <text evidence="5">Binds 1 Fe(2+) ion per subunit.</text>
</comment>
<dbReference type="Proteomes" id="UP000701801">
    <property type="component" value="Unassembled WGS sequence"/>
</dbReference>
<proteinExistence type="predicted"/>